<feature type="region of interest" description="Disordered" evidence="1">
    <location>
        <begin position="151"/>
        <end position="173"/>
    </location>
</feature>
<feature type="transmembrane region" description="Helical" evidence="2">
    <location>
        <begin position="33"/>
        <end position="51"/>
    </location>
</feature>
<gene>
    <name evidence="3" type="ORF">PHLGIDRAFT_151480</name>
</gene>
<dbReference type="HOGENOM" id="CLU_1475665_0_0_1"/>
<reference evidence="3 4" key="1">
    <citation type="journal article" date="2014" name="PLoS Genet.">
        <title>Analysis of the Phlebiopsis gigantea genome, transcriptome and secretome provides insight into its pioneer colonization strategies of wood.</title>
        <authorList>
            <person name="Hori C."/>
            <person name="Ishida T."/>
            <person name="Igarashi K."/>
            <person name="Samejima M."/>
            <person name="Suzuki H."/>
            <person name="Master E."/>
            <person name="Ferreira P."/>
            <person name="Ruiz-Duenas F.J."/>
            <person name="Held B."/>
            <person name="Canessa P."/>
            <person name="Larrondo L.F."/>
            <person name="Schmoll M."/>
            <person name="Druzhinina I.S."/>
            <person name="Kubicek C.P."/>
            <person name="Gaskell J.A."/>
            <person name="Kersten P."/>
            <person name="St John F."/>
            <person name="Glasner J."/>
            <person name="Sabat G."/>
            <person name="Splinter BonDurant S."/>
            <person name="Syed K."/>
            <person name="Yadav J."/>
            <person name="Mgbeahuruike A.C."/>
            <person name="Kovalchuk A."/>
            <person name="Asiegbu F.O."/>
            <person name="Lackner G."/>
            <person name="Hoffmeister D."/>
            <person name="Rencoret J."/>
            <person name="Gutierrez A."/>
            <person name="Sun H."/>
            <person name="Lindquist E."/>
            <person name="Barry K."/>
            <person name="Riley R."/>
            <person name="Grigoriev I.V."/>
            <person name="Henrissat B."/>
            <person name="Kues U."/>
            <person name="Berka R.M."/>
            <person name="Martinez A.T."/>
            <person name="Covert S.F."/>
            <person name="Blanchette R.A."/>
            <person name="Cullen D."/>
        </authorList>
    </citation>
    <scope>NUCLEOTIDE SEQUENCE [LARGE SCALE GENOMIC DNA]</scope>
    <source>
        <strain evidence="3 4">11061_1 CR5-6</strain>
    </source>
</reference>
<proteinExistence type="predicted"/>
<accession>A0A0C3S590</accession>
<evidence type="ECO:0000313" key="4">
    <source>
        <dbReference type="Proteomes" id="UP000053257"/>
    </source>
</evidence>
<dbReference type="EMBL" id="KN840543">
    <property type="protein sequence ID" value="KIP05467.1"/>
    <property type="molecule type" value="Genomic_DNA"/>
</dbReference>
<dbReference type="OrthoDB" id="2756573at2759"/>
<keyword evidence="2" id="KW-0812">Transmembrane</keyword>
<dbReference type="AlphaFoldDB" id="A0A0C3S590"/>
<keyword evidence="2" id="KW-1133">Transmembrane helix</keyword>
<evidence type="ECO:0000256" key="1">
    <source>
        <dbReference type="SAM" id="MobiDB-lite"/>
    </source>
</evidence>
<sequence length="183" mass="20573">MGLTWKKTFREYMVSRQMKLTTPVTTCLLRDGTWYFFALLIFNTLSMFYVFDPSFVILDPFVSFLPPVLVNRFMINLRSPTAFTESRGITSSFHPSISSNVHRPSTLRFLGNIGESLEHGQEDQDGSVEDAELEDSLIAGPSNTVYEASLPLKARTNEPPAEEQPEEPNAPALLEAVTIEITH</sequence>
<keyword evidence="4" id="KW-1185">Reference proteome</keyword>
<organism evidence="3 4">
    <name type="scientific">Phlebiopsis gigantea (strain 11061_1 CR5-6)</name>
    <name type="common">White-rot fungus</name>
    <name type="synonym">Peniophora gigantea</name>
    <dbReference type="NCBI Taxonomy" id="745531"/>
    <lineage>
        <taxon>Eukaryota</taxon>
        <taxon>Fungi</taxon>
        <taxon>Dikarya</taxon>
        <taxon>Basidiomycota</taxon>
        <taxon>Agaricomycotina</taxon>
        <taxon>Agaricomycetes</taxon>
        <taxon>Polyporales</taxon>
        <taxon>Phanerochaetaceae</taxon>
        <taxon>Phlebiopsis</taxon>
    </lineage>
</organism>
<keyword evidence="2" id="KW-0472">Membrane</keyword>
<evidence type="ECO:0000313" key="3">
    <source>
        <dbReference type="EMBL" id="KIP05467.1"/>
    </source>
</evidence>
<name>A0A0C3S590_PHLG1</name>
<evidence type="ECO:0000256" key="2">
    <source>
        <dbReference type="SAM" id="Phobius"/>
    </source>
</evidence>
<protein>
    <submittedName>
        <fullName evidence="3">Uncharacterized protein</fullName>
    </submittedName>
</protein>
<dbReference type="Proteomes" id="UP000053257">
    <property type="component" value="Unassembled WGS sequence"/>
</dbReference>